<evidence type="ECO:0000313" key="1">
    <source>
        <dbReference type="EMBL" id="KAJ7552124.1"/>
    </source>
</evidence>
<comment type="caution">
    <text evidence="1">The sequence shown here is derived from an EMBL/GenBank/DDBJ whole genome shotgun (WGS) entry which is preliminary data.</text>
</comment>
<dbReference type="EMBL" id="CM055097">
    <property type="protein sequence ID" value="KAJ7552124.1"/>
    <property type="molecule type" value="Genomic_DNA"/>
</dbReference>
<keyword evidence="2" id="KW-1185">Reference proteome</keyword>
<sequence length="276" mass="29574">MGKGPGLYSEIGKRAKDLLTKDFLQDQKFTVTSTTSPGLTFTSTSIKKGEEVVGEVHVHVKNKNVTADFKVDTDFNVFPTITVDDIVPGTRTLLTFKLPDVKTGKVEFQYFHKHVGLATSIGLIASPTLDLNGSIGGEGFSLGGEVAYDTATGSFVKYNAGIGFLNPDFSAAAHLTDKGDLLKATYTHTVSPSRQATVGAEIVHRFSISQNTFTVAGLFALDPLTTLKARLNNHGKLGALIQHEWRPKSLVTLSGEVDTKALEKAPKIGLALALKL</sequence>
<reference evidence="2" key="1">
    <citation type="journal article" date="2024" name="Proc. Natl. Acad. Sci. U.S.A.">
        <title>Extraordinary preservation of gene collinearity over three hundred million years revealed in homosporous lycophytes.</title>
        <authorList>
            <person name="Li C."/>
            <person name="Wickell D."/>
            <person name="Kuo L.Y."/>
            <person name="Chen X."/>
            <person name="Nie B."/>
            <person name="Liao X."/>
            <person name="Peng D."/>
            <person name="Ji J."/>
            <person name="Jenkins J."/>
            <person name="Williams M."/>
            <person name="Shu S."/>
            <person name="Plott C."/>
            <person name="Barry K."/>
            <person name="Rajasekar S."/>
            <person name="Grimwood J."/>
            <person name="Han X."/>
            <person name="Sun S."/>
            <person name="Hou Z."/>
            <person name="He W."/>
            <person name="Dai G."/>
            <person name="Sun C."/>
            <person name="Schmutz J."/>
            <person name="Leebens-Mack J.H."/>
            <person name="Li F.W."/>
            <person name="Wang L."/>
        </authorList>
    </citation>
    <scope>NUCLEOTIDE SEQUENCE [LARGE SCALE GENOMIC DNA]</scope>
    <source>
        <strain evidence="2">cv. PW_Plant_1</strain>
    </source>
</reference>
<gene>
    <name evidence="1" type="ORF">O6H91_06G042800</name>
</gene>
<proteinExistence type="predicted"/>
<evidence type="ECO:0000313" key="2">
    <source>
        <dbReference type="Proteomes" id="UP001162992"/>
    </source>
</evidence>
<protein>
    <submittedName>
        <fullName evidence="1">Uncharacterized protein</fullName>
    </submittedName>
</protein>
<accession>A0ACC2DCY1</accession>
<name>A0ACC2DCY1_DIPCM</name>
<dbReference type="Proteomes" id="UP001162992">
    <property type="component" value="Chromosome 6"/>
</dbReference>
<organism evidence="1 2">
    <name type="scientific">Diphasiastrum complanatum</name>
    <name type="common">Issler's clubmoss</name>
    <name type="synonym">Lycopodium complanatum</name>
    <dbReference type="NCBI Taxonomy" id="34168"/>
    <lineage>
        <taxon>Eukaryota</taxon>
        <taxon>Viridiplantae</taxon>
        <taxon>Streptophyta</taxon>
        <taxon>Embryophyta</taxon>
        <taxon>Tracheophyta</taxon>
        <taxon>Lycopodiopsida</taxon>
        <taxon>Lycopodiales</taxon>
        <taxon>Lycopodiaceae</taxon>
        <taxon>Lycopodioideae</taxon>
        <taxon>Diphasiastrum</taxon>
    </lineage>
</organism>